<proteinExistence type="predicted"/>
<evidence type="ECO:0000256" key="1">
    <source>
        <dbReference type="SAM" id="MobiDB-lite"/>
    </source>
</evidence>
<dbReference type="Proteomes" id="UP000076722">
    <property type="component" value="Unassembled WGS sequence"/>
</dbReference>
<protein>
    <submittedName>
        <fullName evidence="2">Uncharacterized protein</fullName>
    </submittedName>
</protein>
<gene>
    <name evidence="2" type="ORF">SISNIDRAFT_470637</name>
</gene>
<evidence type="ECO:0000313" key="3">
    <source>
        <dbReference type="Proteomes" id="UP000076722"/>
    </source>
</evidence>
<evidence type="ECO:0000313" key="2">
    <source>
        <dbReference type="EMBL" id="KZS87892.1"/>
    </source>
</evidence>
<keyword evidence="3" id="KW-1185">Reference proteome</keyword>
<feature type="region of interest" description="Disordered" evidence="1">
    <location>
        <begin position="85"/>
        <end position="114"/>
    </location>
</feature>
<dbReference type="EMBL" id="KV419443">
    <property type="protein sequence ID" value="KZS87892.1"/>
    <property type="molecule type" value="Genomic_DNA"/>
</dbReference>
<sequence length="172" mass="18876">MISIFQNLDGQQEWLGVCKEAVTDSGQISWLSSKYYTKHTQSRACNRDAVPLSLCQDVPSDEMGKDDDVKARILVAEFLHTPNASDFPVGDQEGKMRDSSEDIEKTPGAGSRKLSNSLQSVLKRVTCFGVDLAISLDQIPAVTPGRARTSIEDLEGEKGVVGRIEEEVFREG</sequence>
<dbReference type="AlphaFoldDB" id="A0A164NP16"/>
<feature type="compositionally biased region" description="Basic and acidic residues" evidence="1">
    <location>
        <begin position="92"/>
        <end position="105"/>
    </location>
</feature>
<reference evidence="2 3" key="1">
    <citation type="journal article" date="2016" name="Mol. Biol. Evol.">
        <title>Comparative Genomics of Early-Diverging Mushroom-Forming Fungi Provides Insights into the Origins of Lignocellulose Decay Capabilities.</title>
        <authorList>
            <person name="Nagy L.G."/>
            <person name="Riley R."/>
            <person name="Tritt A."/>
            <person name="Adam C."/>
            <person name="Daum C."/>
            <person name="Floudas D."/>
            <person name="Sun H."/>
            <person name="Yadav J.S."/>
            <person name="Pangilinan J."/>
            <person name="Larsson K.H."/>
            <person name="Matsuura K."/>
            <person name="Barry K."/>
            <person name="Labutti K."/>
            <person name="Kuo R."/>
            <person name="Ohm R.A."/>
            <person name="Bhattacharya S.S."/>
            <person name="Shirouzu T."/>
            <person name="Yoshinaga Y."/>
            <person name="Martin F.M."/>
            <person name="Grigoriev I.V."/>
            <person name="Hibbett D.S."/>
        </authorList>
    </citation>
    <scope>NUCLEOTIDE SEQUENCE [LARGE SCALE GENOMIC DNA]</scope>
    <source>
        <strain evidence="2 3">HHB9708</strain>
    </source>
</reference>
<name>A0A164NP16_9AGAM</name>
<organism evidence="2 3">
    <name type="scientific">Sistotremastrum niveocremeum HHB9708</name>
    <dbReference type="NCBI Taxonomy" id="1314777"/>
    <lineage>
        <taxon>Eukaryota</taxon>
        <taxon>Fungi</taxon>
        <taxon>Dikarya</taxon>
        <taxon>Basidiomycota</taxon>
        <taxon>Agaricomycotina</taxon>
        <taxon>Agaricomycetes</taxon>
        <taxon>Sistotremastrales</taxon>
        <taxon>Sistotremastraceae</taxon>
        <taxon>Sertulicium</taxon>
        <taxon>Sertulicium niveocremeum</taxon>
    </lineage>
</organism>
<accession>A0A164NP16</accession>